<keyword evidence="2" id="KW-1185">Reference proteome</keyword>
<evidence type="ECO:0000313" key="1">
    <source>
        <dbReference type="EMBL" id="TYK50946.1"/>
    </source>
</evidence>
<reference evidence="1 2" key="1">
    <citation type="submission" date="2019-08" db="EMBL/GenBank/DDBJ databases">
        <title>Actinomadura sp. nov. CYP1-5 isolated from mountain soil.</title>
        <authorList>
            <person name="Songsumanus A."/>
            <person name="Kuncharoen N."/>
            <person name="Kudo T."/>
            <person name="Yuki M."/>
            <person name="Igarashi Y."/>
            <person name="Tanasupawat S."/>
        </authorList>
    </citation>
    <scope>NUCLEOTIDE SEQUENCE [LARGE SCALE GENOMIC DNA]</scope>
    <source>
        <strain evidence="1 2">CYP1-5</strain>
    </source>
</reference>
<dbReference type="Gene3D" id="3.30.70.1230">
    <property type="entry name" value="Nucleotide cyclase"/>
    <property type="match status" value="1"/>
</dbReference>
<dbReference type="AlphaFoldDB" id="A0A5D3FSR3"/>
<dbReference type="SUPFAM" id="SSF55073">
    <property type="entry name" value="Nucleotide cyclase"/>
    <property type="match status" value="1"/>
</dbReference>
<comment type="caution">
    <text evidence="1">The sequence shown here is derived from an EMBL/GenBank/DDBJ whole genome shotgun (WGS) entry which is preliminary data.</text>
</comment>
<accession>A0A5D3FSR3</accession>
<dbReference type="InterPro" id="IPR029787">
    <property type="entry name" value="Nucleotide_cyclase"/>
</dbReference>
<dbReference type="RefSeq" id="WP_148758781.1">
    <property type="nucleotide sequence ID" value="NZ_VSRQ01000002.1"/>
</dbReference>
<dbReference type="EMBL" id="VSRQ01000002">
    <property type="protein sequence ID" value="TYK50946.1"/>
    <property type="molecule type" value="Genomic_DNA"/>
</dbReference>
<protein>
    <recommendedName>
        <fullName evidence="3">Guanylate cyclase domain-containing protein</fullName>
    </recommendedName>
</protein>
<evidence type="ECO:0000313" key="2">
    <source>
        <dbReference type="Proteomes" id="UP000323505"/>
    </source>
</evidence>
<proteinExistence type="predicted"/>
<sequence>MKLSQYLDGRSILPMVPCILLATDVVAFGTHYPDTPAQAKVRHRMYWSLEQTLSMAGLPWTDCYREDRGDGVLIVAPLITPAERYLDPMLHRLNILLRHGNRGPGPRLRMRVALHCGPVHFDDYGVTGPATLLLFRLLEAQALRKTVAATDTDLAAIISDALFTEATPGDQRAYRPTTVTYKEVRKTPAWLWQPLL</sequence>
<name>A0A5D3FSR3_9ACTN</name>
<evidence type="ECO:0008006" key="3">
    <source>
        <dbReference type="Google" id="ProtNLM"/>
    </source>
</evidence>
<organism evidence="1 2">
    <name type="scientific">Actinomadura decatromicini</name>
    <dbReference type="NCBI Taxonomy" id="2604572"/>
    <lineage>
        <taxon>Bacteria</taxon>
        <taxon>Bacillati</taxon>
        <taxon>Actinomycetota</taxon>
        <taxon>Actinomycetes</taxon>
        <taxon>Streptosporangiales</taxon>
        <taxon>Thermomonosporaceae</taxon>
        <taxon>Actinomadura</taxon>
    </lineage>
</organism>
<gene>
    <name evidence="1" type="ORF">FXF68_10840</name>
</gene>
<dbReference type="Proteomes" id="UP000323505">
    <property type="component" value="Unassembled WGS sequence"/>
</dbReference>